<name>F0GUN0_9FIRM</name>
<organism evidence="2 3">
    <name type="scientific">Anaerococcus prevotii ACS-065-V-Col13</name>
    <dbReference type="NCBI Taxonomy" id="879305"/>
    <lineage>
        <taxon>Bacteria</taxon>
        <taxon>Bacillati</taxon>
        <taxon>Bacillota</taxon>
        <taxon>Tissierellia</taxon>
        <taxon>Tissierellales</taxon>
        <taxon>Peptoniphilaceae</taxon>
        <taxon>Anaerococcus</taxon>
    </lineage>
</organism>
<dbReference type="RefSeq" id="WP_004834580.1">
    <property type="nucleotide sequence ID" value="NZ_AEXM01000012.1"/>
</dbReference>
<evidence type="ECO:0000313" key="2">
    <source>
        <dbReference type="EMBL" id="EGC82645.1"/>
    </source>
</evidence>
<feature type="transmembrane region" description="Helical" evidence="1">
    <location>
        <begin position="7"/>
        <end position="25"/>
    </location>
</feature>
<dbReference type="eggNOG" id="ENOG50313N4">
    <property type="taxonomic scope" value="Bacteria"/>
</dbReference>
<gene>
    <name evidence="2" type="ORF">HMPREF9290_1452</name>
</gene>
<evidence type="ECO:0000313" key="3">
    <source>
        <dbReference type="Proteomes" id="UP000005286"/>
    </source>
</evidence>
<keyword evidence="1" id="KW-0812">Transmembrane</keyword>
<evidence type="ECO:0000256" key="1">
    <source>
        <dbReference type="SAM" id="Phobius"/>
    </source>
</evidence>
<accession>F0GUN0</accession>
<dbReference type="EMBL" id="AEXM01000012">
    <property type="protein sequence ID" value="EGC82645.1"/>
    <property type="molecule type" value="Genomic_DNA"/>
</dbReference>
<dbReference type="AlphaFoldDB" id="F0GUN0"/>
<reference evidence="2 3" key="1">
    <citation type="submission" date="2011-01" db="EMBL/GenBank/DDBJ databases">
        <authorList>
            <person name="Durkin A.S."/>
            <person name="Madupu R."/>
            <person name="Torralba M."/>
            <person name="Gillis M."/>
            <person name="Methe B."/>
            <person name="Sutton G."/>
            <person name="Nelson K.E."/>
        </authorList>
    </citation>
    <scope>NUCLEOTIDE SEQUENCE [LARGE SCALE GENOMIC DNA]</scope>
    <source>
        <strain evidence="2 3">ACS-065-V-Col13</strain>
    </source>
</reference>
<dbReference type="Proteomes" id="UP000005286">
    <property type="component" value="Unassembled WGS sequence"/>
</dbReference>
<proteinExistence type="predicted"/>
<dbReference type="Pfam" id="PF14014">
    <property type="entry name" value="DUF4230"/>
    <property type="match status" value="1"/>
</dbReference>
<protein>
    <submittedName>
        <fullName evidence="2">Conserved domain protein</fullName>
    </submittedName>
</protein>
<keyword evidence="1" id="KW-0472">Membrane</keyword>
<dbReference type="PATRIC" id="fig|879305.3.peg.512"/>
<dbReference type="STRING" id="879305.HMPREF9290_1452"/>
<keyword evidence="1" id="KW-1133">Transmembrane helix</keyword>
<sequence>MKKIGKTIIGFILLVVLIFSSYFFGMKAGFFKNEPTINSEIIKNQIIEAKELTTLKYKYTNVGSFENTEEFYGFKIPFTSKKFIVSYDGEVNAGVNLENIDVKVDDVNKIINVTLPKAEILSHQIDEDSLTIFDEKNSIFNQLEIKDFSDFRKNEMKKVEKDLLDKGFLDEANERSKVAVEEILNINPKIKEEYTVKVK</sequence>
<dbReference type="InterPro" id="IPR025324">
    <property type="entry name" value="DUF4230"/>
</dbReference>
<keyword evidence="3" id="KW-1185">Reference proteome</keyword>
<comment type="caution">
    <text evidence="2">The sequence shown here is derived from an EMBL/GenBank/DDBJ whole genome shotgun (WGS) entry which is preliminary data.</text>
</comment>